<evidence type="ECO:0000313" key="2">
    <source>
        <dbReference type="Proteomes" id="UP000823399"/>
    </source>
</evidence>
<sequence length="166" mass="18394">MDRIAGDTHKLAPEPIVLLKQFDYELGQAQLDWYHLSFDRKRGIDNWTPQCHGLSEEEKRRVPLTSGIKHRILVDVCNVSLPADGVETEGKNQETLALPGRTDELFEKASPSTDALTQFLSSIKMPSGLLDPTEMNGTRQRETVVGHGQQHGAVGTHFVHASANVL</sequence>
<evidence type="ECO:0000313" key="1">
    <source>
        <dbReference type="EMBL" id="KAG2103405.1"/>
    </source>
</evidence>
<dbReference type="AlphaFoldDB" id="A0A9P7F3V4"/>
<reference evidence="1" key="1">
    <citation type="journal article" date="2020" name="New Phytol.">
        <title>Comparative genomics reveals dynamic genome evolution in host specialist ectomycorrhizal fungi.</title>
        <authorList>
            <person name="Lofgren L.A."/>
            <person name="Nguyen N.H."/>
            <person name="Vilgalys R."/>
            <person name="Ruytinx J."/>
            <person name="Liao H.L."/>
            <person name="Branco S."/>
            <person name="Kuo A."/>
            <person name="LaButti K."/>
            <person name="Lipzen A."/>
            <person name="Andreopoulos W."/>
            <person name="Pangilinan J."/>
            <person name="Riley R."/>
            <person name="Hundley H."/>
            <person name="Na H."/>
            <person name="Barry K."/>
            <person name="Grigoriev I.V."/>
            <person name="Stajich J.E."/>
            <person name="Kennedy P.G."/>
        </authorList>
    </citation>
    <scope>NUCLEOTIDE SEQUENCE</scope>
    <source>
        <strain evidence="1">FC423</strain>
    </source>
</reference>
<dbReference type="GeneID" id="64704055"/>
<proteinExistence type="predicted"/>
<dbReference type="RefSeq" id="XP_041290499.1">
    <property type="nucleotide sequence ID" value="XM_041441796.1"/>
</dbReference>
<dbReference type="Proteomes" id="UP000823399">
    <property type="component" value="Unassembled WGS sequence"/>
</dbReference>
<name>A0A9P7F3V4_9AGAM</name>
<accession>A0A9P7F3V4</accession>
<dbReference type="EMBL" id="JABBWM010000044">
    <property type="protein sequence ID" value="KAG2103405.1"/>
    <property type="molecule type" value="Genomic_DNA"/>
</dbReference>
<gene>
    <name evidence="1" type="ORF">F5147DRAFT_775952</name>
</gene>
<keyword evidence="2" id="KW-1185">Reference proteome</keyword>
<comment type="caution">
    <text evidence="1">The sequence shown here is derived from an EMBL/GenBank/DDBJ whole genome shotgun (WGS) entry which is preliminary data.</text>
</comment>
<organism evidence="1 2">
    <name type="scientific">Suillus discolor</name>
    <dbReference type="NCBI Taxonomy" id="1912936"/>
    <lineage>
        <taxon>Eukaryota</taxon>
        <taxon>Fungi</taxon>
        <taxon>Dikarya</taxon>
        <taxon>Basidiomycota</taxon>
        <taxon>Agaricomycotina</taxon>
        <taxon>Agaricomycetes</taxon>
        <taxon>Agaricomycetidae</taxon>
        <taxon>Boletales</taxon>
        <taxon>Suillineae</taxon>
        <taxon>Suillaceae</taxon>
        <taxon>Suillus</taxon>
    </lineage>
</organism>
<protein>
    <submittedName>
        <fullName evidence="1">Uncharacterized protein</fullName>
    </submittedName>
</protein>